<evidence type="ECO:0000313" key="7">
    <source>
        <dbReference type="EMBL" id="MFC4803648.1"/>
    </source>
</evidence>
<feature type="chain" id="PRO_5045180998" evidence="3">
    <location>
        <begin position="23"/>
        <end position="411"/>
    </location>
</feature>
<dbReference type="Proteomes" id="UP001595916">
    <property type="component" value="Unassembled WGS sequence"/>
</dbReference>
<dbReference type="InterPro" id="IPR006143">
    <property type="entry name" value="RND_pump_MFP"/>
</dbReference>
<dbReference type="SUPFAM" id="SSF111369">
    <property type="entry name" value="HlyD-like secretion proteins"/>
    <property type="match status" value="2"/>
</dbReference>
<dbReference type="PANTHER" id="PTHR30469:SF15">
    <property type="entry name" value="HLYD FAMILY OF SECRETION PROTEINS"/>
    <property type="match status" value="1"/>
</dbReference>
<keyword evidence="8" id="KW-1185">Reference proteome</keyword>
<feature type="domain" description="CzcB-like barrel-sandwich hybrid" evidence="5">
    <location>
        <begin position="61"/>
        <end position="253"/>
    </location>
</feature>
<evidence type="ECO:0000256" key="1">
    <source>
        <dbReference type="ARBA" id="ARBA00009477"/>
    </source>
</evidence>
<dbReference type="InterPro" id="IPR058792">
    <property type="entry name" value="Beta-barrel_RND_2"/>
</dbReference>
<evidence type="ECO:0000256" key="2">
    <source>
        <dbReference type="SAM" id="Coils"/>
    </source>
</evidence>
<feature type="domain" description="YknX-like C-terminal permuted SH3-like" evidence="6">
    <location>
        <begin position="338"/>
        <end position="407"/>
    </location>
</feature>
<protein>
    <submittedName>
        <fullName evidence="7">Efflux RND transporter periplasmic adaptor subunit</fullName>
    </submittedName>
</protein>
<name>A0ABV9QIH2_9FIRM</name>
<sequence>MKKRWMCITLALFLVWSLSACTKEEEKRTKVLIAVEVQEVQRDTLERYIEVSSKVGSENQIHVIPKIPGTVKKVNVSLGDRVRKGDVLFVIDDEDIRVQINQAQAALSSAKANYNLSVNGTLTSQVEQLESSVAAYEIQYEDLMKNLEDMRRLYEAGAVSKADLDKLEVSADSLKLQLDTARKSLELTQGNVSSGTREVAKAGIGQAQAGLDTARNQLKHTQVKSEIDGVINSINVSEGMTVAPQMSVMSIADEDELKLKLQVSEEAVQHIEEGTRAYIRIDSIFDRDITAVVSGVSKVADPQTLLYPVEIKLGSQGGQIKPGMFASAKIVLEKKQSVLAVPIDAVIYKEDESFVYTVDGQNIAHKVSVETGVQNDEVVEILSGLSEGMKIVVKGQDFISDETEVNVVTPK</sequence>
<feature type="signal peptide" evidence="3">
    <location>
        <begin position="1"/>
        <end position="22"/>
    </location>
</feature>
<feature type="coiled-coil region" evidence="2">
    <location>
        <begin position="126"/>
        <end position="184"/>
    </location>
</feature>
<organism evidence="7 8">
    <name type="scientific">Filifactor villosus</name>
    <dbReference type="NCBI Taxonomy" id="29374"/>
    <lineage>
        <taxon>Bacteria</taxon>
        <taxon>Bacillati</taxon>
        <taxon>Bacillota</taxon>
        <taxon>Clostridia</taxon>
        <taxon>Peptostreptococcales</taxon>
        <taxon>Filifactoraceae</taxon>
        <taxon>Filifactor</taxon>
    </lineage>
</organism>
<dbReference type="Pfam" id="PF25954">
    <property type="entry name" value="Beta-barrel_RND_2"/>
    <property type="match status" value="1"/>
</dbReference>
<dbReference type="InterPro" id="IPR058647">
    <property type="entry name" value="BSH_CzcB-like"/>
</dbReference>
<evidence type="ECO:0000313" key="8">
    <source>
        <dbReference type="Proteomes" id="UP001595916"/>
    </source>
</evidence>
<accession>A0ABV9QIH2</accession>
<comment type="similarity">
    <text evidence="1">Belongs to the membrane fusion protein (MFP) (TC 8.A.1) family.</text>
</comment>
<comment type="caution">
    <text evidence="7">The sequence shown here is derived from an EMBL/GenBank/DDBJ whole genome shotgun (WGS) entry which is preliminary data.</text>
</comment>
<dbReference type="Gene3D" id="2.40.420.20">
    <property type="match status" value="1"/>
</dbReference>
<dbReference type="Pfam" id="PF25973">
    <property type="entry name" value="BSH_CzcB"/>
    <property type="match status" value="1"/>
</dbReference>
<proteinExistence type="inferred from homology"/>
<evidence type="ECO:0000259" key="5">
    <source>
        <dbReference type="Pfam" id="PF25973"/>
    </source>
</evidence>
<reference evidence="8" key="1">
    <citation type="journal article" date="2019" name="Int. J. Syst. Evol. Microbiol.">
        <title>The Global Catalogue of Microorganisms (GCM) 10K type strain sequencing project: providing services to taxonomists for standard genome sequencing and annotation.</title>
        <authorList>
            <consortium name="The Broad Institute Genomics Platform"/>
            <consortium name="The Broad Institute Genome Sequencing Center for Infectious Disease"/>
            <person name="Wu L."/>
            <person name="Ma J."/>
        </authorList>
    </citation>
    <scope>NUCLEOTIDE SEQUENCE [LARGE SCALE GENOMIC DNA]</scope>
    <source>
        <strain evidence="8">CCUG 46385</strain>
    </source>
</reference>
<dbReference type="RefSeq" id="WP_379787093.1">
    <property type="nucleotide sequence ID" value="NZ_JBHSHL010000003.1"/>
</dbReference>
<keyword evidence="3" id="KW-0732">Signal</keyword>
<evidence type="ECO:0000259" key="4">
    <source>
        <dbReference type="Pfam" id="PF25954"/>
    </source>
</evidence>
<gene>
    <name evidence="7" type="ORF">ACFO4R_00995</name>
</gene>
<dbReference type="InterPro" id="IPR058637">
    <property type="entry name" value="YknX-like_C"/>
</dbReference>
<dbReference type="PANTHER" id="PTHR30469">
    <property type="entry name" value="MULTIDRUG RESISTANCE PROTEIN MDTA"/>
    <property type="match status" value="1"/>
</dbReference>
<dbReference type="Gene3D" id="2.40.50.100">
    <property type="match status" value="2"/>
</dbReference>
<keyword evidence="2" id="KW-0175">Coiled coil</keyword>
<dbReference type="EMBL" id="JBHSHL010000003">
    <property type="protein sequence ID" value="MFC4803648.1"/>
    <property type="molecule type" value="Genomic_DNA"/>
</dbReference>
<feature type="domain" description="CusB-like beta-barrel" evidence="4">
    <location>
        <begin position="259"/>
        <end position="330"/>
    </location>
</feature>
<evidence type="ECO:0000256" key="3">
    <source>
        <dbReference type="SAM" id="SignalP"/>
    </source>
</evidence>
<dbReference type="PROSITE" id="PS51257">
    <property type="entry name" value="PROKAR_LIPOPROTEIN"/>
    <property type="match status" value="1"/>
</dbReference>
<dbReference type="NCBIfam" id="TIGR01730">
    <property type="entry name" value="RND_mfp"/>
    <property type="match status" value="1"/>
</dbReference>
<dbReference type="Pfam" id="PF25989">
    <property type="entry name" value="YknX_C"/>
    <property type="match status" value="1"/>
</dbReference>
<evidence type="ECO:0000259" key="6">
    <source>
        <dbReference type="Pfam" id="PF25989"/>
    </source>
</evidence>
<dbReference type="Gene3D" id="2.40.30.170">
    <property type="match status" value="1"/>
</dbReference>